<dbReference type="Gene3D" id="3.40.50.410">
    <property type="entry name" value="von Willebrand factor, type A domain"/>
    <property type="match status" value="5"/>
</dbReference>
<evidence type="ECO:0000256" key="5">
    <source>
        <dbReference type="PIRSR" id="PIRSR619791-2"/>
    </source>
</evidence>
<dbReference type="Gene3D" id="1.10.640.10">
    <property type="entry name" value="Haem peroxidase domain superfamily, animal type"/>
    <property type="match status" value="2"/>
</dbReference>
<evidence type="ECO:0000313" key="9">
    <source>
        <dbReference type="WBParaSite" id="PTRK_0000496100.1"/>
    </source>
</evidence>
<dbReference type="PANTHER" id="PTHR11475:SF133">
    <property type="entry name" value="PEROXIDASE"/>
    <property type="match status" value="1"/>
</dbReference>
<feature type="domain" description="VWFA" evidence="7">
    <location>
        <begin position="1924"/>
        <end position="2012"/>
    </location>
</feature>
<feature type="domain" description="VWFA" evidence="7">
    <location>
        <begin position="2735"/>
        <end position="2816"/>
    </location>
</feature>
<dbReference type="STRING" id="131310.A0A0N4ZBQ1"/>
<dbReference type="InterPro" id="IPR036465">
    <property type="entry name" value="vWFA_dom_sf"/>
</dbReference>
<evidence type="ECO:0000256" key="6">
    <source>
        <dbReference type="SAM" id="Phobius"/>
    </source>
</evidence>
<protein>
    <submittedName>
        <fullName evidence="9">Peroxidase</fullName>
    </submittedName>
</protein>
<reference evidence="9" key="1">
    <citation type="submission" date="2017-02" db="UniProtKB">
        <authorList>
            <consortium name="WormBaseParasite"/>
        </authorList>
    </citation>
    <scope>IDENTIFICATION</scope>
</reference>
<dbReference type="PROSITE" id="PS50234">
    <property type="entry name" value="VWFA"/>
    <property type="match status" value="4"/>
</dbReference>
<keyword evidence="6" id="KW-0812">Transmembrane</keyword>
<dbReference type="SUPFAM" id="SSF48113">
    <property type="entry name" value="Heme-dependent peroxidases"/>
    <property type="match status" value="2"/>
</dbReference>
<keyword evidence="4" id="KW-0732">Signal</keyword>
<keyword evidence="6" id="KW-1133">Transmembrane helix</keyword>
<dbReference type="FunFam" id="1.10.640.10:FF:000006">
    <property type="entry name" value="Double oxidase: two peroxidase domains"/>
    <property type="match status" value="1"/>
</dbReference>
<feature type="transmembrane region" description="Helical" evidence="6">
    <location>
        <begin position="7"/>
        <end position="25"/>
    </location>
</feature>
<dbReference type="SUPFAM" id="SSF53300">
    <property type="entry name" value="vWA-like"/>
    <property type="match status" value="11"/>
</dbReference>
<dbReference type="GO" id="GO:0006979">
    <property type="term" value="P:response to oxidative stress"/>
    <property type="evidence" value="ECO:0007669"/>
    <property type="project" value="InterPro"/>
</dbReference>
<sequence length="4125" mass="462512">MGIIIYLKANFLSYLIILLLPYLIVPQIPCGKSFFPCDNDKYERRNAIDYNIVENFLTKISDASSREKERIFLDDTILLKTSFYAREAMLNEINKKVFLFKPNDSLVRDSINQFVELSSINYITKDMLSLTNINIEITKELKNMGLNEFDLKNINISKKLTERIMSECLKKKKIHCPPSFYRNLTGECNNVKNPTLGTVNQPFQRMLHSDYGDDIMLPRISYKKEELPNEREISLKIFNEINDINSTISNLFPHWLQLISSDISLIAPIIKSTTGEDIISQCCSSSSKISKECMPLEISFSDPLYNGKVTCIPYTRSLTTLSKDCTLGEREQANLVTSFIDGSAMYGSNKNDEKQIRQFVNGKLKTVIFKKDSELLSVDLTTSRWCQTSNNLGCFKSGTKDVNVFPGSSALRTVMVKYHNYVADNIRRINQFWGDDKIYEETKKIIIGKIQFITYNEFLPLLLGQKEILKYNLKLRDYGYDSSYDMNINPNVFNEVAVLLNPLVLSMISDLVRVVDSNGWIIKDLKVNDTFNNPELLYDDNGVENVLRFLTLEKINKPSLYIPEVFRGQYLAKRGNFGIDAIAIALKQSRDHGLKGYRYYRQACGFGDIYKFEDLENVFYSKNIVHLVSSIYKDIDDVELIVGALGEKPIKGSLLGPTLSCILGKQFENLKKGDKFWFENYFTDSSFTIEQLKEIRKSSMAEIICKGSGMKSIQPNVFLLPDKFSNSFLDCDSNIIDKMNFQYWKDDEEKLEMVVTMETIGKVLEIAELNIEEQRRREKKNILLNQSTFKKGDPLFAWSNMMRPKERAKDISKIAEILLESTRILARGDILPSGQKLPKLSIETVQKMLPEIDVSTFISNYSAFLSDDGKGSKDKCLPENLPCDHTRRYRTYSGWCNNLKHPYYGNAFQPLKHLLTPIYDDGFDSPRIKGVSGRLLPNPRIVSNKVHTDEDISHVKFTHMVMQFGQFLDHDLTHSPTSRGPNDEILNCTKCDSFKTISVHCSPIPVEKGDPHFPTHYPNGERRCLPFARSLLGQLNLGYRSQLNQLTSYVDGSAIYGSTECEAQQVRLYHGGLLRYSNIGSHNSEALPQGNQEKDCRSLPRYPCFVAGDERNSHQPGLTMMHTIFMREHNRIARKLSLINPHWRDEKIFQESRRIHIAQFQHIVFNEFVPKIIGMNLLDKYDLMIKKDEYYKNYNDSCNGQISQPFATAAYRFGHTLIRKMFPRMDSNFKNMADPIDLSVHFGHVEPVYNGSAGGIDSIIMGLLGTPSMAFDRHITSAVRNHLFARRGEPTSGMDLVAINMLRARDHGVQTYNTFREYCGLKKAKRFNDLVGDMELKTVNALESVYESVDDIDLFPGLTSEKPLRGALLGPTMACLVAEQFNRLKRCDRFYYENDNEAAKFTLEQLREIKKIRLSSIFCQNSDYIKTIQPNVFDMPDDLLNPQIKCEDFNKINLRLWKEDSTCKMKDKEIKLGENVDITPCVSCTCTKDGTRCSPKKIVNCNKLLQKYNRKEILKDSSCIVQCSEILRNEFLKDANDKLNASNDKFINGYESEKVLNRHKDDSEIIVGDIQDVSNRMLNDHSLIKNKVTLDGSTQDTNYLLTLALTNVSYNPVYGLMAMNTFNKLKSALNTNTPPEKIQIISINQVQVIGGADVYILVDITYAGIPPLLGDVQNVLQQNSFDPLNAISMTTNYYPSEDSNQNCGCFSGQTCPRIIPPTTTTTTTTSAPCTTTETTCELVIAVDTSSDILSPDLFNNYITVITQNLSTVINDYTNVAVINYDNTIGNLYQFGSLSNKEDFINVLNSYTQKSGSNLLDLLNSLDSIPVPNGKQMSYVVFISKNDTLDIHNAGPVANSLKSKGKLNFIILGTDVKPSYLTIGSSKPFVYDFGECDVNSLQLTFQQYLVCTSSCSSPTPCIPGPCNPNIVIAVDTSTDKLDDGYFQTEISFLQYNLTGLLSNYDFNRIALVSYNATTSTQFSFGRISNYQEYTEDINVISKRRGPGSSLTNLLTAIDQMTPIISDPISVFVFISEVDDLDVLSAISFANSISKKGNLNFIIEGTAVPPSKLSPLSPSNITIWELNMCAEDQVIDFFNSNLICPNNCVSTTTTLPPSITTTTVPQTTTTTVPQTSTTTISTTTCTPVTVSCEPNIIFAVDTSSDKLELNYFEKEISFLSLNLSNTLSTYDYSKIALASYDAVPITTFSFGKIHNYMEYIEDLNTMKQGSGSSLTNLFNSLLSFTPTNSLPVSSYIFISELNDADMATAIVPAAQLKARGGLYFIILGDAVKIEQLSPFQPTNVTTWLLDDCEEDKIINFIISGFVCSSTCGTTTSSSTTTPSLMTTTACPYIIKHCDSNILIHVDSSNHILYQELFQSEQSFLENNFTKLDIDYSRVAVSSLNQYYTRQKYEYGTIQDMDYFKTIIASLKQGPGYLLSNILTNLLKIQPQNSQPTATFVFLSDNDVIDIEYSKTYAQQLNAQGSLNFIVLGTALKEETLLPLAHSDITTWQFNECGENSTLGFFSNNFICTTECGTPTPSPTPCIEEPITCNLVIAMDTSSDILTSSLYSATIDVIQYNLSAIITDFSKVALISYDFDIHEFHNFNSIQDRDNFNNIVKSYKQHAGSSLKNLLYFFDSLISATPDNLSFLIFVAKTHSFDAETYNLVANLKSKGQFNIVILGTDVNPYQISSLGSSEPFVYNFGECDKANLTNKFTGYLDCSTTCISSPTPCVDGPCEPNIIFALDASDKLDSHYFDQQKGFFSNLTNTLFNNFDYSRLALTAYNDQVVNQYTFGNIINQELYLLDIYTVKQSSGSNLTNLLYQINQLQPVYSDQPISTYVMISHYNEIDIISSITLAAELNAKGGLYFIILGTDVHAENLSPLKPKGITTWLLDDCEEDKILNFIDSGLTCESSCNPPPITTTTTTTTTSCPNVIKDCDSNILIHVDSSNHILYQVLFQTEQLFLENNFTTLNVDYSNVAVSSINQLYPNQRYEFGTITNMYHFKGIIASINQGPGYQLSYILNNLLMIKPQNSQPTATFVFLSDNDVIDIDSSYIPAQQLMLGENTLNFIVLGTALKEEALLPLNPSAITTWQFSECGEALTLQFFENNFICTEECGTIPPTPCIEGPVTCNLVIAMDTSSDILLPYLYQSTLNVIQQNISNLIVDYSKVGLVGWDYDVHEFHDFDTIPSSDVFNSIVANYKQHPGSSLKNLLNFLINLQTPSQQMSYLIMIADAQNFDGELTYLMNTLRSKGKLDFIILGTDISPYVLSPYSTYEPFVYNFGECDIKNLTSIFSQYLDCYLNCPSTTTPVTTTTSIITTTTTSSVCIPPASDCLPNIIIALDSSSDKLSYSYFVNETSYISMNFTSLLQGYDYNNVALIPYSGTVSTKFTFGTINNVNEFKLDIYNLKQSSGNGLTNLLTILNQQKPNNNNPIATYIFISDVDDNDVQNAIQQAAELKAKGNLYFIILGTAIKDNQLTPLQPTSITTWLLDPCGESSLNLYIQNGLYCPSNCPESVTTTTLPPPTTTTSCPSTELICNPNLIVGVDISNDKLEPQYFNEEISFLWNNFTQVIGTSYNRVDLAYYNGQAVNFKQFGKINTMSEWQQDLYFIQNTIQQGSGSNLESLLSILINYLSQPNTPPDGKPVSSYIFISSNDTTISSSIGLAQQLASKGNLNFIIIGTSIKPEVLEQLVPLGNIYQWDFATCTIESLLEFIKNTLYCYCSETPVPTTTTTTIAPITENCGIVISVDVSNDVLDTNEFNYLINTIQNDVSTLLAPFTRVALEEYASSNIQTYDFGSIVDVNSFKLQVGQFNQQPGTSLYSALSSLNSQLSFDKVQGTTIFVFITSKNVDDIQTSIPLANALNAKGSLNFIIVGTAIKVSDLTSLVPLTNIYVWDYSNCPISELLTFISTNAKCTATQITTTTTVGPAINPNAFSPCKSLLIFSVATSTDKITSDQYDKQLELFTMNNFIDTDFNHFERIGVVAYNENPEVIINFNEATSLDDFNLKFALGIQSNKNTGNSLTNLLKQLSDVTFMASNNLYTKNYFIFISNISPDDINNAVTYAQQIKNNNGYLNFIILDNTNPSSLATLSPKYILSWNSQNDDDVSDFLLNYIYCSKKKRRSIGH</sequence>
<feature type="domain" description="VWFA" evidence="7">
    <location>
        <begin position="1737"/>
        <end position="1868"/>
    </location>
</feature>
<dbReference type="Pfam" id="PF03098">
    <property type="entry name" value="An_peroxidase"/>
    <property type="match status" value="2"/>
</dbReference>
<evidence type="ECO:0000259" key="7">
    <source>
        <dbReference type="PROSITE" id="PS50234"/>
    </source>
</evidence>
<keyword evidence="5" id="KW-0408">Iron</keyword>
<dbReference type="GO" id="GO:0020037">
    <property type="term" value="F:heme binding"/>
    <property type="evidence" value="ECO:0007669"/>
    <property type="project" value="InterPro"/>
</dbReference>
<feature type="domain" description="VWFA" evidence="7">
    <location>
        <begin position="3334"/>
        <end position="3479"/>
    </location>
</feature>
<dbReference type="InterPro" id="IPR019791">
    <property type="entry name" value="Haem_peroxidase_animal"/>
</dbReference>
<dbReference type="PANTHER" id="PTHR11475">
    <property type="entry name" value="OXIDASE/PEROXIDASE"/>
    <property type="match status" value="1"/>
</dbReference>
<evidence type="ECO:0000256" key="1">
    <source>
        <dbReference type="ARBA" id="ARBA00004613"/>
    </source>
</evidence>
<dbReference type="Proteomes" id="UP000038045">
    <property type="component" value="Unplaced"/>
</dbReference>
<organism evidence="8 9">
    <name type="scientific">Parastrongyloides trichosuri</name>
    <name type="common">Possum-specific nematode worm</name>
    <dbReference type="NCBI Taxonomy" id="131310"/>
    <lineage>
        <taxon>Eukaryota</taxon>
        <taxon>Metazoa</taxon>
        <taxon>Ecdysozoa</taxon>
        <taxon>Nematoda</taxon>
        <taxon>Chromadorea</taxon>
        <taxon>Rhabditida</taxon>
        <taxon>Tylenchina</taxon>
        <taxon>Panagrolaimomorpha</taxon>
        <taxon>Strongyloidoidea</taxon>
        <taxon>Strongyloididae</taxon>
        <taxon>Parastrongyloides</taxon>
    </lineage>
</organism>
<dbReference type="GO" id="GO:0005576">
    <property type="term" value="C:extracellular region"/>
    <property type="evidence" value="ECO:0007669"/>
    <property type="project" value="UniProtKB-SubCell"/>
</dbReference>
<keyword evidence="3" id="KW-0560">Oxidoreductase</keyword>
<proteinExistence type="predicted"/>
<evidence type="ECO:0000256" key="2">
    <source>
        <dbReference type="ARBA" id="ARBA00022525"/>
    </source>
</evidence>
<dbReference type="CDD" id="cd00198">
    <property type="entry name" value="vWFA"/>
    <property type="match status" value="2"/>
</dbReference>
<evidence type="ECO:0000256" key="4">
    <source>
        <dbReference type="ARBA" id="ARBA00022729"/>
    </source>
</evidence>
<dbReference type="GO" id="GO:0004601">
    <property type="term" value="F:peroxidase activity"/>
    <property type="evidence" value="ECO:0007669"/>
    <property type="project" value="UniProtKB-KW"/>
</dbReference>
<dbReference type="InterPro" id="IPR010255">
    <property type="entry name" value="Haem_peroxidase_sf"/>
</dbReference>
<dbReference type="GO" id="GO:0046872">
    <property type="term" value="F:metal ion binding"/>
    <property type="evidence" value="ECO:0007669"/>
    <property type="project" value="UniProtKB-KW"/>
</dbReference>
<evidence type="ECO:0000256" key="3">
    <source>
        <dbReference type="ARBA" id="ARBA00022559"/>
    </source>
</evidence>
<keyword evidence="5" id="KW-0479">Metal-binding</keyword>
<dbReference type="FunFam" id="1.10.640.10:FF:000003">
    <property type="entry name" value="chorion peroxidase"/>
    <property type="match status" value="1"/>
</dbReference>
<dbReference type="PROSITE" id="PS50292">
    <property type="entry name" value="PEROXIDASE_3"/>
    <property type="match status" value="2"/>
</dbReference>
<accession>A0A0N4ZBQ1</accession>
<keyword evidence="3" id="KW-0575">Peroxidase</keyword>
<comment type="subcellular location">
    <subcellularLocation>
        <location evidence="1">Secreted</location>
    </subcellularLocation>
</comment>
<keyword evidence="8" id="KW-1185">Reference proteome</keyword>
<keyword evidence="2" id="KW-0964">Secreted</keyword>
<keyword evidence="6" id="KW-0472">Membrane</keyword>
<name>A0A0N4ZBQ1_PARTI</name>
<feature type="binding site" description="axial binding residue" evidence="5">
    <location>
        <position position="1215"/>
    </location>
    <ligand>
        <name>heme b</name>
        <dbReference type="ChEBI" id="CHEBI:60344"/>
    </ligand>
    <ligandPart>
        <name>Fe</name>
        <dbReference type="ChEBI" id="CHEBI:18248"/>
    </ligandPart>
</feature>
<dbReference type="InterPro" id="IPR037120">
    <property type="entry name" value="Haem_peroxidase_sf_animal"/>
</dbReference>
<evidence type="ECO:0000313" key="8">
    <source>
        <dbReference type="Proteomes" id="UP000038045"/>
    </source>
</evidence>
<dbReference type="PRINTS" id="PR00457">
    <property type="entry name" value="ANPEROXIDASE"/>
</dbReference>
<dbReference type="WBParaSite" id="PTRK_0000496100.1">
    <property type="protein sequence ID" value="PTRK_0000496100.1"/>
    <property type="gene ID" value="PTRK_0000496100"/>
</dbReference>
<dbReference type="InterPro" id="IPR002035">
    <property type="entry name" value="VWF_A"/>
</dbReference>
<keyword evidence="5" id="KW-0349">Heme</keyword>
<dbReference type="CDD" id="cd09823">
    <property type="entry name" value="peroxinectin_like"/>
    <property type="match status" value="1"/>
</dbReference>